<evidence type="ECO:0000313" key="4">
    <source>
        <dbReference type="Proteomes" id="UP000075420"/>
    </source>
</evidence>
<gene>
    <name evidence="3" type="ORF">BE08_29865</name>
</gene>
<protein>
    <recommendedName>
        <fullName evidence="5">Secreted protein</fullName>
    </recommendedName>
</protein>
<organism evidence="3 4">
    <name type="scientific">Sorangium cellulosum</name>
    <name type="common">Polyangium cellulosum</name>
    <dbReference type="NCBI Taxonomy" id="56"/>
    <lineage>
        <taxon>Bacteria</taxon>
        <taxon>Pseudomonadati</taxon>
        <taxon>Myxococcota</taxon>
        <taxon>Polyangia</taxon>
        <taxon>Polyangiales</taxon>
        <taxon>Polyangiaceae</taxon>
        <taxon>Sorangium</taxon>
    </lineage>
</organism>
<dbReference type="AlphaFoldDB" id="A0A150P8M6"/>
<name>A0A150P8M6_SORCE</name>
<dbReference type="EMBL" id="JELY01002613">
    <property type="protein sequence ID" value="KYF52042.1"/>
    <property type="molecule type" value="Genomic_DNA"/>
</dbReference>
<feature type="signal peptide" evidence="2">
    <location>
        <begin position="1"/>
        <end position="21"/>
    </location>
</feature>
<dbReference type="Proteomes" id="UP000075420">
    <property type="component" value="Unassembled WGS sequence"/>
</dbReference>
<comment type="caution">
    <text evidence="3">The sequence shown here is derived from an EMBL/GenBank/DDBJ whole genome shotgun (WGS) entry which is preliminary data.</text>
</comment>
<feature type="region of interest" description="Disordered" evidence="1">
    <location>
        <begin position="34"/>
        <end position="90"/>
    </location>
</feature>
<sequence length="269" mass="27635">MTKRAAQGMLAVLLVGFAAHAVVPGCVIRVGPGDGDGDGAWPRPGDGDSAPEGGTGGSGPVDGGAGGGGPVDDGTGGSSPVDDGTDVSPEDQQLGEEAYAHLDPEELAFASALAGNMTCALAGAVEATQLDPATIDDETLRALLEQYAPGALEQARAWLSGTDPSMLAYTVMPKYECEGDYGCERYPRCQQGYIPTVSHRCIINDCGKAKCSTCPDFVNELLQNIVIRAWCSYVCVKTGTSPPEVVAVGAGAISALRSIYFGPVCMPYP</sequence>
<feature type="compositionally biased region" description="Gly residues" evidence="1">
    <location>
        <begin position="53"/>
        <end position="77"/>
    </location>
</feature>
<evidence type="ECO:0008006" key="5">
    <source>
        <dbReference type="Google" id="ProtNLM"/>
    </source>
</evidence>
<keyword evidence="2" id="KW-0732">Signal</keyword>
<proteinExistence type="predicted"/>
<evidence type="ECO:0000256" key="2">
    <source>
        <dbReference type="SAM" id="SignalP"/>
    </source>
</evidence>
<reference evidence="3 4" key="1">
    <citation type="submission" date="2014-02" db="EMBL/GenBank/DDBJ databases">
        <title>The small core and large imbalanced accessory genome model reveals a collaborative survival strategy of Sorangium cellulosum strains in nature.</title>
        <authorList>
            <person name="Han K."/>
            <person name="Peng R."/>
            <person name="Blom J."/>
            <person name="Li Y.-Z."/>
        </authorList>
    </citation>
    <scope>NUCLEOTIDE SEQUENCE [LARGE SCALE GENOMIC DNA]</scope>
    <source>
        <strain evidence="3 4">So0157-25</strain>
    </source>
</reference>
<feature type="chain" id="PRO_5007565660" description="Secreted protein" evidence="2">
    <location>
        <begin position="22"/>
        <end position="269"/>
    </location>
</feature>
<evidence type="ECO:0000313" key="3">
    <source>
        <dbReference type="EMBL" id="KYF52042.1"/>
    </source>
</evidence>
<evidence type="ECO:0000256" key="1">
    <source>
        <dbReference type="SAM" id="MobiDB-lite"/>
    </source>
</evidence>
<feature type="compositionally biased region" description="Low complexity" evidence="1">
    <location>
        <begin position="39"/>
        <end position="52"/>
    </location>
</feature>
<accession>A0A150P8M6</accession>